<dbReference type="InterPro" id="IPR004408">
    <property type="entry name" value="Biotin_CoA_COase_ligase"/>
</dbReference>
<dbReference type="InterPro" id="IPR004143">
    <property type="entry name" value="BPL_LPL_catalytic"/>
</dbReference>
<dbReference type="Pfam" id="PF02237">
    <property type="entry name" value="BPL_C"/>
    <property type="match status" value="1"/>
</dbReference>
<dbReference type="EC" id="6.3.4.15" evidence="3"/>
<protein>
    <recommendedName>
        <fullName evidence="3">biotin--[biotin carboxyl-carrier protein] ligase</fullName>
        <ecNumber evidence="3">6.3.4.15</ecNumber>
    </recommendedName>
</protein>
<evidence type="ECO:0000259" key="5">
    <source>
        <dbReference type="Pfam" id="PF03099"/>
    </source>
</evidence>
<dbReference type="PANTHER" id="PTHR12835">
    <property type="entry name" value="BIOTIN PROTEIN LIGASE"/>
    <property type="match status" value="1"/>
</dbReference>
<dbReference type="InterPro" id="IPR045864">
    <property type="entry name" value="aa-tRNA-synth_II/BPL/LPL"/>
</dbReference>
<name>A0ABY5YLJ2_9DEIO</name>
<proteinExistence type="predicted"/>
<feature type="domain" description="BPL/LPL catalytic" evidence="5">
    <location>
        <begin position="76"/>
        <end position="216"/>
    </location>
</feature>
<dbReference type="GO" id="GO:0004077">
    <property type="term" value="F:biotin--[biotin carboxyl-carrier protein] ligase activity"/>
    <property type="evidence" value="ECO:0007669"/>
    <property type="project" value="UniProtKB-EC"/>
</dbReference>
<dbReference type="CDD" id="cd16442">
    <property type="entry name" value="BPL"/>
    <property type="match status" value="1"/>
</dbReference>
<gene>
    <name evidence="6" type="ORF">N0D28_01480</name>
</gene>
<dbReference type="EMBL" id="CP104213">
    <property type="protein sequence ID" value="UWX65695.1"/>
    <property type="molecule type" value="Genomic_DNA"/>
</dbReference>
<dbReference type="PANTHER" id="PTHR12835:SF5">
    <property type="entry name" value="BIOTIN--PROTEIN LIGASE"/>
    <property type="match status" value="1"/>
</dbReference>
<evidence type="ECO:0000313" key="7">
    <source>
        <dbReference type="Proteomes" id="UP001060261"/>
    </source>
</evidence>
<organism evidence="6 7">
    <name type="scientific">Deinococcus rubellus</name>
    <dbReference type="NCBI Taxonomy" id="1889240"/>
    <lineage>
        <taxon>Bacteria</taxon>
        <taxon>Thermotogati</taxon>
        <taxon>Deinococcota</taxon>
        <taxon>Deinococci</taxon>
        <taxon>Deinococcales</taxon>
        <taxon>Deinococcaceae</taxon>
        <taxon>Deinococcus</taxon>
    </lineage>
</organism>
<dbReference type="Pfam" id="PF03099">
    <property type="entry name" value="BPL_LplA_LipB"/>
    <property type="match status" value="1"/>
</dbReference>
<evidence type="ECO:0000256" key="1">
    <source>
        <dbReference type="ARBA" id="ARBA00022598"/>
    </source>
</evidence>
<sequence length="326" mass="33800">MPDQLLAALTECPQLPATLAARLGLHPDKLADLALQLQALGVPLEHLVQGYALRPGTPTPAALRAAGFSGTYRYLPQVTSTQDELRRWADDPADPAPVGAALLAESQLAGRGRRGRVWQTAGGEDDPSSLKTAAGLTFSVLLAPQHLGRLPLLPLAAGVALREACLECLPAAAEPPGLKWPNDLITEDGRKLAGILLEAEVRGGSVRRAVLGIGLNVTAAPPGAVGLADLAPGHVFRRAELLAAILRALGGWLSAPDAEILGGWRIANRTLGRRVQVQTSGGPVSGQAQRLTDSGELQVVTDAGKVLMIGAGDVELIGELAAGTER</sequence>
<feature type="domain" description="Biotin protein ligase C-terminal" evidence="4">
    <location>
        <begin position="270"/>
        <end position="316"/>
    </location>
</feature>
<dbReference type="InterPro" id="IPR003142">
    <property type="entry name" value="BPL_C"/>
</dbReference>
<dbReference type="Gene3D" id="2.30.30.100">
    <property type="match status" value="1"/>
</dbReference>
<dbReference type="Gene3D" id="3.30.930.10">
    <property type="entry name" value="Bira Bifunctional Protein, Domain 2"/>
    <property type="match status" value="1"/>
</dbReference>
<dbReference type="Proteomes" id="UP001060261">
    <property type="component" value="Chromosome"/>
</dbReference>
<keyword evidence="2" id="KW-0092">Biotin</keyword>
<dbReference type="NCBIfam" id="TIGR00121">
    <property type="entry name" value="birA_ligase"/>
    <property type="match status" value="1"/>
</dbReference>
<evidence type="ECO:0000259" key="4">
    <source>
        <dbReference type="Pfam" id="PF02237"/>
    </source>
</evidence>
<keyword evidence="1 6" id="KW-0436">Ligase</keyword>
<evidence type="ECO:0000256" key="3">
    <source>
        <dbReference type="ARBA" id="ARBA00024227"/>
    </source>
</evidence>
<evidence type="ECO:0000313" key="6">
    <source>
        <dbReference type="EMBL" id="UWX65695.1"/>
    </source>
</evidence>
<dbReference type="SUPFAM" id="SSF55681">
    <property type="entry name" value="Class II aaRS and biotin synthetases"/>
    <property type="match status" value="1"/>
</dbReference>
<accession>A0ABY5YLJ2</accession>
<keyword evidence="7" id="KW-1185">Reference proteome</keyword>
<evidence type="ECO:0000256" key="2">
    <source>
        <dbReference type="ARBA" id="ARBA00023267"/>
    </source>
</evidence>
<reference evidence="6" key="1">
    <citation type="submission" date="2022-09" db="EMBL/GenBank/DDBJ databases">
        <title>genome sequence of Deinococcus rubellus.</title>
        <authorList>
            <person name="Srinivasan S."/>
        </authorList>
    </citation>
    <scope>NUCLEOTIDE SEQUENCE</scope>
    <source>
        <strain evidence="6">Ant6</strain>
    </source>
</reference>